<evidence type="ECO:0000313" key="11">
    <source>
        <dbReference type="Proteomes" id="UP000182427"/>
    </source>
</evidence>
<proteinExistence type="predicted"/>
<evidence type="ECO:0000256" key="3">
    <source>
        <dbReference type="ARBA" id="ARBA00022676"/>
    </source>
</evidence>
<organism evidence="10 11">
    <name type="scientific">Terriglobus roseus</name>
    <dbReference type="NCBI Taxonomy" id="392734"/>
    <lineage>
        <taxon>Bacteria</taxon>
        <taxon>Pseudomonadati</taxon>
        <taxon>Acidobacteriota</taxon>
        <taxon>Terriglobia</taxon>
        <taxon>Terriglobales</taxon>
        <taxon>Acidobacteriaceae</taxon>
        <taxon>Terriglobus</taxon>
    </lineage>
</organism>
<feature type="transmembrane region" description="Helical" evidence="8">
    <location>
        <begin position="84"/>
        <end position="104"/>
    </location>
</feature>
<sequence>MTRPDAARSGRWDGLICGLIVVLAILLDHPFIEMGLIDDFSYIQTAFIYARTGHFVYNGWATAMLGWQIPWGALFVKVFGYHVWPLHLSNLVLAGLCMPLLHSVMRRSGLNRSHAIFATLLTGLSPIFIPLSSTFMTDTGGLLTLTLCWYGLLRALDSHSDRSVYLWLVIATAASVIGGTARQIVWVGALTMMPAAALMLRKRKGVVALAISLWVVSVASIVSCLRWFKHQPLSVPEPIIQGHFGLRSFRELAGTELAGFLCLIMLALPVFVAAIPPRSQWTMRGWVKLSAATVVVTMVSFFIAFHLMEHGWMPWTGDVVEHLGVFDYSAGWLLGVEPMLFSHTARIVGSFLIIGIAIAGAASLWNARRLETTETSSKASSWHSQIILLGGLLVGYLGLLVPRAIWFQVLDRYLLPLIPVAALIVLRLHQERLAKRIPTMAWATLAVWGMFAVMGTHDWLESHRARLTAVARLGDAGIPPEHINAGYEFNGMTQIRLAGTIVDPRVTFPPEMHVVTQPDYPADLPKSCYGIFYKSTPMVKPEFFLAHQVIPCLEPSSFGTVPYRTWLPPYGREILILQRSR</sequence>
<feature type="transmembrane region" description="Helical" evidence="8">
    <location>
        <begin position="347"/>
        <end position="365"/>
    </location>
</feature>
<gene>
    <name evidence="10" type="ORF">SAMN05444167_2360</name>
</gene>
<name>A0A1G7KYG2_9BACT</name>
<evidence type="ECO:0000256" key="6">
    <source>
        <dbReference type="ARBA" id="ARBA00022989"/>
    </source>
</evidence>
<evidence type="ECO:0000256" key="2">
    <source>
        <dbReference type="ARBA" id="ARBA00022475"/>
    </source>
</evidence>
<evidence type="ECO:0000313" key="10">
    <source>
        <dbReference type="EMBL" id="SDF42245.1"/>
    </source>
</evidence>
<keyword evidence="5 8" id="KW-0812">Transmembrane</keyword>
<dbReference type="PANTHER" id="PTHR33908">
    <property type="entry name" value="MANNOSYLTRANSFERASE YKCB-RELATED"/>
    <property type="match status" value="1"/>
</dbReference>
<dbReference type="Proteomes" id="UP000182427">
    <property type="component" value="Chromosome I"/>
</dbReference>
<dbReference type="InterPro" id="IPR050297">
    <property type="entry name" value="LipidA_mod_glycosyltrf_83"/>
</dbReference>
<keyword evidence="6 8" id="KW-1133">Transmembrane helix</keyword>
<dbReference type="RefSeq" id="WP_083345312.1">
    <property type="nucleotide sequence ID" value="NZ_LT629690.1"/>
</dbReference>
<evidence type="ECO:0000256" key="4">
    <source>
        <dbReference type="ARBA" id="ARBA00022679"/>
    </source>
</evidence>
<dbReference type="PANTHER" id="PTHR33908:SF11">
    <property type="entry name" value="MEMBRANE PROTEIN"/>
    <property type="match status" value="1"/>
</dbReference>
<protein>
    <submittedName>
        <fullName evidence="10">Dolichyl-phosphate-mannose-protein mannosyltransferase</fullName>
    </submittedName>
</protein>
<dbReference type="GO" id="GO:0016763">
    <property type="term" value="F:pentosyltransferase activity"/>
    <property type="evidence" value="ECO:0007669"/>
    <property type="project" value="TreeGrafter"/>
</dbReference>
<dbReference type="OrthoDB" id="101201at2"/>
<feature type="domain" description="Glycosyltransferase RgtA/B/C/D-like" evidence="9">
    <location>
        <begin position="73"/>
        <end position="218"/>
    </location>
</feature>
<dbReference type="Pfam" id="PF13231">
    <property type="entry name" value="PMT_2"/>
    <property type="match status" value="1"/>
</dbReference>
<evidence type="ECO:0000256" key="5">
    <source>
        <dbReference type="ARBA" id="ARBA00022692"/>
    </source>
</evidence>
<evidence type="ECO:0000259" key="9">
    <source>
        <dbReference type="Pfam" id="PF13231"/>
    </source>
</evidence>
<keyword evidence="3 10" id="KW-0328">Glycosyltransferase</keyword>
<feature type="transmembrane region" description="Helical" evidence="8">
    <location>
        <begin position="287"/>
        <end position="308"/>
    </location>
</feature>
<keyword evidence="7 8" id="KW-0472">Membrane</keyword>
<feature type="transmembrane region" description="Helical" evidence="8">
    <location>
        <begin position="12"/>
        <end position="32"/>
    </location>
</feature>
<reference evidence="10 11" key="1">
    <citation type="submission" date="2016-10" db="EMBL/GenBank/DDBJ databases">
        <authorList>
            <person name="de Groot N.N."/>
        </authorList>
    </citation>
    <scope>NUCLEOTIDE SEQUENCE [LARGE SCALE GENOMIC DNA]</scope>
    <source>
        <strain evidence="10 11">GAS232</strain>
    </source>
</reference>
<feature type="transmembrane region" description="Helical" evidence="8">
    <location>
        <begin position="257"/>
        <end position="275"/>
    </location>
</feature>
<feature type="transmembrane region" description="Helical" evidence="8">
    <location>
        <begin position="386"/>
        <end position="407"/>
    </location>
</feature>
<dbReference type="InterPro" id="IPR038731">
    <property type="entry name" value="RgtA/B/C-like"/>
</dbReference>
<evidence type="ECO:0000256" key="8">
    <source>
        <dbReference type="SAM" id="Phobius"/>
    </source>
</evidence>
<feature type="transmembrane region" description="Helical" evidence="8">
    <location>
        <begin position="206"/>
        <end position="228"/>
    </location>
</feature>
<dbReference type="GO" id="GO:0009103">
    <property type="term" value="P:lipopolysaccharide biosynthetic process"/>
    <property type="evidence" value="ECO:0007669"/>
    <property type="project" value="UniProtKB-ARBA"/>
</dbReference>
<dbReference type="EMBL" id="LT629690">
    <property type="protein sequence ID" value="SDF42245.1"/>
    <property type="molecule type" value="Genomic_DNA"/>
</dbReference>
<comment type="subcellular location">
    <subcellularLocation>
        <location evidence="1">Cell membrane</location>
        <topology evidence="1">Multi-pass membrane protein</topology>
    </subcellularLocation>
</comment>
<feature type="transmembrane region" description="Helical" evidence="8">
    <location>
        <begin position="116"/>
        <end position="136"/>
    </location>
</feature>
<dbReference type="AlphaFoldDB" id="A0A1G7KYG2"/>
<dbReference type="GO" id="GO:0005886">
    <property type="term" value="C:plasma membrane"/>
    <property type="evidence" value="ECO:0007669"/>
    <property type="project" value="UniProtKB-SubCell"/>
</dbReference>
<evidence type="ECO:0000256" key="1">
    <source>
        <dbReference type="ARBA" id="ARBA00004651"/>
    </source>
</evidence>
<feature type="transmembrane region" description="Helical" evidence="8">
    <location>
        <begin position="164"/>
        <end position="185"/>
    </location>
</feature>
<keyword evidence="11" id="KW-1185">Reference proteome</keyword>
<accession>A0A1G7KYG2</accession>
<keyword evidence="4 10" id="KW-0808">Transferase</keyword>
<keyword evidence="2" id="KW-1003">Cell membrane</keyword>
<evidence type="ECO:0000256" key="7">
    <source>
        <dbReference type="ARBA" id="ARBA00023136"/>
    </source>
</evidence>